<gene>
    <name evidence="9" type="ORF">O6P43_008296</name>
</gene>
<dbReference type="GO" id="GO:0046872">
    <property type="term" value="F:metal ion binding"/>
    <property type="evidence" value="ECO:0007669"/>
    <property type="project" value="UniProtKB-KW"/>
</dbReference>
<evidence type="ECO:0000256" key="6">
    <source>
        <dbReference type="RuleBase" id="RU003983"/>
    </source>
</evidence>
<dbReference type="Proteomes" id="UP001163823">
    <property type="component" value="Chromosome 4"/>
</dbReference>
<dbReference type="Gene3D" id="3.30.2010.10">
    <property type="entry name" value="Metalloproteases ('zincins'), catalytic domain"/>
    <property type="match status" value="1"/>
</dbReference>
<comment type="cofactor">
    <cofactor evidence="6">
        <name>Zn(2+)</name>
        <dbReference type="ChEBI" id="CHEBI:29105"/>
    </cofactor>
    <text evidence="6">Binds 1 zinc ion per subunit.</text>
</comment>
<dbReference type="GO" id="GO:0004222">
    <property type="term" value="F:metalloendopeptidase activity"/>
    <property type="evidence" value="ECO:0007669"/>
    <property type="project" value="InterPro"/>
</dbReference>
<dbReference type="PANTHER" id="PTHR22726">
    <property type="entry name" value="METALLOENDOPEPTIDASE OMA1"/>
    <property type="match status" value="1"/>
</dbReference>
<accession>A0AAD7PWZ4</accession>
<keyword evidence="2" id="KW-0479">Metal-binding</keyword>
<name>A0AAD7PWZ4_QUISA</name>
<evidence type="ECO:0000256" key="1">
    <source>
        <dbReference type="ARBA" id="ARBA00022670"/>
    </source>
</evidence>
<evidence type="ECO:0000259" key="8">
    <source>
        <dbReference type="Pfam" id="PF01435"/>
    </source>
</evidence>
<comment type="similarity">
    <text evidence="6">Belongs to the peptidase M48 family.</text>
</comment>
<dbReference type="InterPro" id="IPR001915">
    <property type="entry name" value="Peptidase_M48"/>
</dbReference>
<evidence type="ECO:0000256" key="4">
    <source>
        <dbReference type="ARBA" id="ARBA00022833"/>
    </source>
</evidence>
<dbReference type="InterPro" id="IPR051156">
    <property type="entry name" value="Mito/Outer_Membr_Metalloprot"/>
</dbReference>
<dbReference type="Pfam" id="PF01435">
    <property type="entry name" value="Peptidase_M48"/>
    <property type="match status" value="1"/>
</dbReference>
<keyword evidence="7" id="KW-0812">Transmembrane</keyword>
<dbReference type="GO" id="GO:0016020">
    <property type="term" value="C:membrane"/>
    <property type="evidence" value="ECO:0007669"/>
    <property type="project" value="TreeGrafter"/>
</dbReference>
<proteinExistence type="inferred from homology"/>
<evidence type="ECO:0000256" key="3">
    <source>
        <dbReference type="ARBA" id="ARBA00022801"/>
    </source>
</evidence>
<evidence type="ECO:0000313" key="10">
    <source>
        <dbReference type="Proteomes" id="UP001163823"/>
    </source>
</evidence>
<evidence type="ECO:0000313" key="9">
    <source>
        <dbReference type="EMBL" id="KAJ7970050.1"/>
    </source>
</evidence>
<keyword evidence="4 6" id="KW-0862">Zinc</keyword>
<reference evidence="9" key="1">
    <citation type="journal article" date="2023" name="Science">
        <title>Elucidation of the pathway for biosynthesis of saponin adjuvants from the soapbark tree.</title>
        <authorList>
            <person name="Reed J."/>
            <person name="Orme A."/>
            <person name="El-Demerdash A."/>
            <person name="Owen C."/>
            <person name="Martin L.B.B."/>
            <person name="Misra R.C."/>
            <person name="Kikuchi S."/>
            <person name="Rejzek M."/>
            <person name="Martin A.C."/>
            <person name="Harkess A."/>
            <person name="Leebens-Mack J."/>
            <person name="Louveau T."/>
            <person name="Stephenson M.J."/>
            <person name="Osbourn A."/>
        </authorList>
    </citation>
    <scope>NUCLEOTIDE SEQUENCE</scope>
    <source>
        <strain evidence="9">S10</strain>
    </source>
</reference>
<sequence length="395" mass="45076">MTMGWYRRGKVALDGFRSFTSKILRGTSIQEPSTRIFQNGYLISGTKFSGFSSYSSIFQRLSLPIGVYKNIGNSVLNEAKRYHADRYLVHHLKRRGPRLWFQNKGVLIVLVIGSGLLGTVCFRYLETVPCTRRTHFILLSKSLEKRMGEIRFQQIKEKYKEKVLPAMHPESIRVTSISKHIILALQRMLSKDIEADEILDNKCVQRSGKKAQERGSPGATSHFDGLNWEVLVVKEPIFNAVCLPGGKIVVFTGLLEHFRSDVEIATIIGHEVAHVIARHQAEKVWKNQCFAVLQLVLRQYFRPDIVNRMSDLFLRFPFSRRMEIEADYIGLLLFASAGYDPRVAPLVYEKLGKITGESGLEDYLSTHPSGKQRAKLLAQPKVMEEALVLYRESRT</sequence>
<keyword evidence="1 6" id="KW-0645">Protease</keyword>
<dbReference type="KEGG" id="qsa:O6P43_008296"/>
<evidence type="ECO:0000256" key="7">
    <source>
        <dbReference type="SAM" id="Phobius"/>
    </source>
</evidence>
<evidence type="ECO:0000256" key="5">
    <source>
        <dbReference type="ARBA" id="ARBA00023049"/>
    </source>
</evidence>
<dbReference type="AlphaFoldDB" id="A0AAD7PWZ4"/>
<feature type="transmembrane region" description="Helical" evidence="7">
    <location>
        <begin position="105"/>
        <end position="125"/>
    </location>
</feature>
<keyword evidence="3 6" id="KW-0378">Hydrolase</keyword>
<dbReference type="GO" id="GO:0051603">
    <property type="term" value="P:proteolysis involved in protein catabolic process"/>
    <property type="evidence" value="ECO:0007669"/>
    <property type="project" value="TreeGrafter"/>
</dbReference>
<evidence type="ECO:0000256" key="2">
    <source>
        <dbReference type="ARBA" id="ARBA00022723"/>
    </source>
</evidence>
<feature type="domain" description="Peptidase M48" evidence="8">
    <location>
        <begin position="221"/>
        <end position="378"/>
    </location>
</feature>
<protein>
    <submittedName>
        <fullName evidence="9">Mitochondrial metalloendopeptidase OMA1</fullName>
    </submittedName>
</protein>
<keyword evidence="7" id="KW-1133">Transmembrane helix</keyword>
<dbReference type="PANTHER" id="PTHR22726:SF1">
    <property type="entry name" value="METALLOENDOPEPTIDASE OMA1, MITOCHONDRIAL"/>
    <property type="match status" value="1"/>
</dbReference>
<comment type="caution">
    <text evidence="9">The sequence shown here is derived from an EMBL/GenBank/DDBJ whole genome shotgun (WGS) entry which is preliminary data.</text>
</comment>
<dbReference type="EMBL" id="JARAOO010000004">
    <property type="protein sequence ID" value="KAJ7970050.1"/>
    <property type="molecule type" value="Genomic_DNA"/>
</dbReference>
<dbReference type="CDD" id="cd07331">
    <property type="entry name" value="M48C_Oma1_like"/>
    <property type="match status" value="1"/>
</dbReference>
<keyword evidence="5 6" id="KW-0482">Metalloprotease</keyword>
<keyword evidence="10" id="KW-1185">Reference proteome</keyword>
<organism evidence="9 10">
    <name type="scientific">Quillaja saponaria</name>
    <name type="common">Soap bark tree</name>
    <dbReference type="NCBI Taxonomy" id="32244"/>
    <lineage>
        <taxon>Eukaryota</taxon>
        <taxon>Viridiplantae</taxon>
        <taxon>Streptophyta</taxon>
        <taxon>Embryophyta</taxon>
        <taxon>Tracheophyta</taxon>
        <taxon>Spermatophyta</taxon>
        <taxon>Magnoliopsida</taxon>
        <taxon>eudicotyledons</taxon>
        <taxon>Gunneridae</taxon>
        <taxon>Pentapetalae</taxon>
        <taxon>rosids</taxon>
        <taxon>fabids</taxon>
        <taxon>Fabales</taxon>
        <taxon>Quillajaceae</taxon>
        <taxon>Quillaja</taxon>
    </lineage>
</organism>
<keyword evidence="7" id="KW-0472">Membrane</keyword>